<dbReference type="InterPro" id="IPR051864">
    <property type="entry name" value="NCF2_NOXA1"/>
</dbReference>
<keyword evidence="3" id="KW-1185">Reference proteome</keyword>
<dbReference type="SUPFAM" id="SSF48452">
    <property type="entry name" value="TPR-like"/>
    <property type="match status" value="1"/>
</dbReference>
<dbReference type="Pfam" id="PF13181">
    <property type="entry name" value="TPR_8"/>
    <property type="match status" value="1"/>
</dbReference>
<reference evidence="2" key="1">
    <citation type="submission" date="2023-03" db="EMBL/GenBank/DDBJ databases">
        <title>Massive genome expansion in bonnet fungi (Mycena s.s.) driven by repeated elements and novel gene families across ecological guilds.</title>
        <authorList>
            <consortium name="Lawrence Berkeley National Laboratory"/>
            <person name="Harder C.B."/>
            <person name="Miyauchi S."/>
            <person name="Viragh M."/>
            <person name="Kuo A."/>
            <person name="Thoen E."/>
            <person name="Andreopoulos B."/>
            <person name="Lu D."/>
            <person name="Skrede I."/>
            <person name="Drula E."/>
            <person name="Henrissat B."/>
            <person name="Morin E."/>
            <person name="Kohler A."/>
            <person name="Barry K."/>
            <person name="LaButti K."/>
            <person name="Morin E."/>
            <person name="Salamov A."/>
            <person name="Lipzen A."/>
            <person name="Mereny Z."/>
            <person name="Hegedus B."/>
            <person name="Baldrian P."/>
            <person name="Stursova M."/>
            <person name="Weitz H."/>
            <person name="Taylor A."/>
            <person name="Grigoriev I.V."/>
            <person name="Nagy L.G."/>
            <person name="Martin F."/>
            <person name="Kauserud H."/>
        </authorList>
    </citation>
    <scope>NUCLEOTIDE SEQUENCE</scope>
    <source>
        <strain evidence="2">CBHHK182m</strain>
    </source>
</reference>
<dbReference type="AlphaFoldDB" id="A0AAD7I8W2"/>
<dbReference type="PROSITE" id="PS50005">
    <property type="entry name" value="TPR"/>
    <property type="match status" value="1"/>
</dbReference>
<accession>A0AAD7I8W2</accession>
<dbReference type="Proteomes" id="UP001215598">
    <property type="component" value="Unassembled WGS sequence"/>
</dbReference>
<feature type="repeat" description="TPR" evidence="1">
    <location>
        <begin position="73"/>
        <end position="106"/>
    </location>
</feature>
<organism evidence="2 3">
    <name type="scientific">Mycena metata</name>
    <dbReference type="NCBI Taxonomy" id="1033252"/>
    <lineage>
        <taxon>Eukaryota</taxon>
        <taxon>Fungi</taxon>
        <taxon>Dikarya</taxon>
        <taxon>Basidiomycota</taxon>
        <taxon>Agaricomycotina</taxon>
        <taxon>Agaricomycetes</taxon>
        <taxon>Agaricomycetidae</taxon>
        <taxon>Agaricales</taxon>
        <taxon>Marasmiineae</taxon>
        <taxon>Mycenaceae</taxon>
        <taxon>Mycena</taxon>
    </lineage>
</organism>
<gene>
    <name evidence="2" type="ORF">B0H16DRAFT_1325955</name>
</gene>
<evidence type="ECO:0000313" key="2">
    <source>
        <dbReference type="EMBL" id="KAJ7737393.1"/>
    </source>
</evidence>
<dbReference type="EMBL" id="JARKIB010000117">
    <property type="protein sequence ID" value="KAJ7737393.1"/>
    <property type="molecule type" value="Genomic_DNA"/>
</dbReference>
<evidence type="ECO:0008006" key="4">
    <source>
        <dbReference type="Google" id="ProtNLM"/>
    </source>
</evidence>
<name>A0AAD7I8W2_9AGAR</name>
<dbReference type="PANTHER" id="PTHR15175">
    <property type="entry name" value="NEUTROPHIL CYTOSOLIC FACTOR 2, NEUTROPHIL NADPH OXIDASE FACTOR 2"/>
    <property type="match status" value="1"/>
</dbReference>
<proteinExistence type="predicted"/>
<keyword evidence="1" id="KW-0802">TPR repeat</keyword>
<dbReference type="InterPro" id="IPR011990">
    <property type="entry name" value="TPR-like_helical_dom_sf"/>
</dbReference>
<evidence type="ECO:0000256" key="1">
    <source>
        <dbReference type="PROSITE-ProRule" id="PRU00339"/>
    </source>
</evidence>
<evidence type="ECO:0000313" key="3">
    <source>
        <dbReference type="Proteomes" id="UP001215598"/>
    </source>
</evidence>
<dbReference type="PANTHER" id="PTHR15175:SF0">
    <property type="entry name" value="SH3 DOMAIN-CONTAINING PROTEIN C23A1.17"/>
    <property type="match status" value="1"/>
</dbReference>
<dbReference type="SMART" id="SM00028">
    <property type="entry name" value="TPR"/>
    <property type="match status" value="2"/>
</dbReference>
<protein>
    <recommendedName>
        <fullName evidence="4">Tetratricopeptide repeat protein</fullName>
    </recommendedName>
</protein>
<sequence length="210" mass="24219">MTVEHIKAEILAWQTALQAADAGDFRGAIRLFEPISDTSKILVNVALLHDRLGERAEAIANFSQAIEMDGYLAIAYFQRGVAYFHAEEYDKALLDFSAAQDKMRTNLEINYEVLGLNYKLKLPEIHFNKWLTLRRLGRTTESSILLQMMTQATPSPQMVAMIEAAQKSPEEAAPCSMVRPLPLYHHLINYMHMYSRWERCTDRRRARYSY</sequence>
<comment type="caution">
    <text evidence="2">The sequence shown here is derived from an EMBL/GenBank/DDBJ whole genome shotgun (WGS) entry which is preliminary data.</text>
</comment>
<dbReference type="Gene3D" id="1.25.40.10">
    <property type="entry name" value="Tetratricopeptide repeat domain"/>
    <property type="match status" value="1"/>
</dbReference>
<dbReference type="InterPro" id="IPR019734">
    <property type="entry name" value="TPR_rpt"/>
</dbReference>